<reference evidence="2" key="1">
    <citation type="submission" date="2016-10" db="EMBL/GenBank/DDBJ databases">
        <authorList>
            <person name="Varghese N."/>
            <person name="Submissions S."/>
        </authorList>
    </citation>
    <scope>NUCLEOTIDE SEQUENCE [LARGE SCALE GENOMIC DNA]</scope>
    <source>
        <strain evidence="2">CGMCC 1.6199</strain>
    </source>
</reference>
<organism evidence="1 2">
    <name type="scientific">Sediminibacillus halophilus</name>
    <dbReference type="NCBI Taxonomy" id="482461"/>
    <lineage>
        <taxon>Bacteria</taxon>
        <taxon>Bacillati</taxon>
        <taxon>Bacillota</taxon>
        <taxon>Bacilli</taxon>
        <taxon>Bacillales</taxon>
        <taxon>Bacillaceae</taxon>
        <taxon>Sediminibacillus</taxon>
    </lineage>
</organism>
<evidence type="ECO:0000313" key="2">
    <source>
        <dbReference type="Proteomes" id="UP000182347"/>
    </source>
</evidence>
<dbReference type="Proteomes" id="UP000182347">
    <property type="component" value="Unassembled WGS sequence"/>
</dbReference>
<dbReference type="EMBL" id="FNHF01000003">
    <property type="protein sequence ID" value="SDM57941.1"/>
    <property type="molecule type" value="Genomic_DNA"/>
</dbReference>
<name>A0A1G9UDB0_9BACI</name>
<evidence type="ECO:0000313" key="1">
    <source>
        <dbReference type="EMBL" id="SDM57941.1"/>
    </source>
</evidence>
<protein>
    <submittedName>
        <fullName evidence="1">Uncharacterized protein</fullName>
    </submittedName>
</protein>
<sequence>MRKQIRKITGNDYKKFTELANSAFEGLNFRVVEFNKGGVILSFVVEPKFF</sequence>
<proteinExistence type="predicted"/>
<gene>
    <name evidence="1" type="ORF">SAMN05216244_2972</name>
</gene>
<keyword evidence="2" id="KW-1185">Reference proteome</keyword>
<dbReference type="AlphaFoldDB" id="A0A1G9UDB0"/>
<accession>A0A1G9UDB0</accession>